<evidence type="ECO:0000256" key="1">
    <source>
        <dbReference type="ARBA" id="ARBA00022555"/>
    </source>
</evidence>
<gene>
    <name evidence="5" type="ORF">F4Y42_02800</name>
</gene>
<reference evidence="5" key="1">
    <citation type="submission" date="2019-09" db="EMBL/GenBank/DDBJ databases">
        <title>Characterisation of the sponge microbiome using genome-centric metagenomics.</title>
        <authorList>
            <person name="Engelberts J.P."/>
            <person name="Robbins S.J."/>
            <person name="De Goeij J.M."/>
            <person name="Aranda M."/>
            <person name="Bell S.C."/>
            <person name="Webster N.S."/>
        </authorList>
    </citation>
    <scope>NUCLEOTIDE SEQUENCE</scope>
    <source>
        <strain evidence="5">SB0664_bin_27</strain>
    </source>
</reference>
<dbReference type="InterPro" id="IPR009061">
    <property type="entry name" value="DNA-bd_dom_put_sf"/>
</dbReference>
<protein>
    <recommendedName>
        <fullName evidence="4">tRNA-binding domain-containing protein</fullName>
    </recommendedName>
</protein>
<dbReference type="EMBL" id="VXRG01000028">
    <property type="protein sequence ID" value="MXY92356.1"/>
    <property type="molecule type" value="Genomic_DNA"/>
</dbReference>
<accession>A0A6B0YMV4</accession>
<dbReference type="PROSITE" id="PS50886">
    <property type="entry name" value="TRBD"/>
    <property type="match status" value="1"/>
</dbReference>
<dbReference type="Gene3D" id="2.40.50.140">
    <property type="entry name" value="Nucleic acid-binding proteins"/>
    <property type="match status" value="1"/>
</dbReference>
<dbReference type="SUPFAM" id="SSF50249">
    <property type="entry name" value="Nucleic acid-binding proteins"/>
    <property type="match status" value="1"/>
</dbReference>
<keyword evidence="1 3" id="KW-0820">tRNA-binding</keyword>
<dbReference type="InterPro" id="IPR002547">
    <property type="entry name" value="tRNA-bd_dom"/>
</dbReference>
<name>A0A6B0YMV4_9CHLR</name>
<organism evidence="5">
    <name type="scientific">Caldilineaceae bacterium SB0664_bin_27</name>
    <dbReference type="NCBI Taxonomy" id="2605260"/>
    <lineage>
        <taxon>Bacteria</taxon>
        <taxon>Bacillati</taxon>
        <taxon>Chloroflexota</taxon>
        <taxon>Caldilineae</taxon>
        <taxon>Caldilineales</taxon>
        <taxon>Caldilineaceae</taxon>
    </lineage>
</organism>
<keyword evidence="2 3" id="KW-0694">RNA-binding</keyword>
<feature type="domain" description="TRNA-binding" evidence="4">
    <location>
        <begin position="41"/>
        <end position="152"/>
    </location>
</feature>
<proteinExistence type="predicted"/>
<dbReference type="Gene3D" id="3.30.56.10">
    <property type="match status" value="1"/>
</dbReference>
<dbReference type="SUPFAM" id="SSF46955">
    <property type="entry name" value="Putative DNA-binding domain"/>
    <property type="match status" value="1"/>
</dbReference>
<evidence type="ECO:0000256" key="3">
    <source>
        <dbReference type="PROSITE-ProRule" id="PRU00209"/>
    </source>
</evidence>
<evidence type="ECO:0000313" key="5">
    <source>
        <dbReference type="EMBL" id="MXY92356.1"/>
    </source>
</evidence>
<comment type="caution">
    <text evidence="5">The sequence shown here is derived from an EMBL/GenBank/DDBJ whole genome shotgun (WGS) entry which is preliminary data.</text>
</comment>
<dbReference type="AlphaFoldDB" id="A0A6B0YMV4"/>
<dbReference type="InterPro" id="IPR012340">
    <property type="entry name" value="NA-bd_OB-fold"/>
</dbReference>
<evidence type="ECO:0000256" key="2">
    <source>
        <dbReference type="ARBA" id="ARBA00022884"/>
    </source>
</evidence>
<dbReference type="GO" id="GO:0000049">
    <property type="term" value="F:tRNA binding"/>
    <property type="evidence" value="ECO:0007669"/>
    <property type="project" value="UniProtKB-UniRule"/>
</dbReference>
<evidence type="ECO:0000259" key="4">
    <source>
        <dbReference type="PROSITE" id="PS50886"/>
    </source>
</evidence>
<sequence length="152" mass="16424">MLVPLSWLREYVDIPISTPKLAERLTLAGLEEASLTNTGDSWEEDKIVVGQVAAVLPHPDADRLVLVDVAHESSQGAGEQPLQRVVTGAPNLFQYKDQSLSAGSLPILKVAFAREGALLVDAYSDKVPRPHRSLKTATIRVIDARGMVCSVV</sequence>